<evidence type="ECO:0000313" key="14">
    <source>
        <dbReference type="EMBL" id="SEH74098.1"/>
    </source>
</evidence>
<evidence type="ECO:0000256" key="5">
    <source>
        <dbReference type="ARBA" id="ARBA00022723"/>
    </source>
</evidence>
<dbReference type="GO" id="GO:0020037">
    <property type="term" value="F:heme binding"/>
    <property type="evidence" value="ECO:0007669"/>
    <property type="project" value="InterPro"/>
</dbReference>
<keyword evidence="15" id="KW-1185">Reference proteome</keyword>
<feature type="transmembrane region" description="Helical" evidence="11">
    <location>
        <begin position="481"/>
        <end position="500"/>
    </location>
</feature>
<evidence type="ECO:0000256" key="9">
    <source>
        <dbReference type="PROSITE-ProRule" id="PRU00433"/>
    </source>
</evidence>
<evidence type="ECO:0000256" key="4">
    <source>
        <dbReference type="ARBA" id="ARBA00022692"/>
    </source>
</evidence>
<dbReference type="OrthoDB" id="8215804at2"/>
<dbReference type="PANTHER" id="PTHR31632:SF2">
    <property type="entry name" value="PLASMA MEMBRANE IRON PERMEASE"/>
    <property type="match status" value="1"/>
</dbReference>
<comment type="subcellular location">
    <subcellularLocation>
        <location evidence="1">Membrane</location>
        <topology evidence="1">Multi-pass membrane protein</topology>
    </subcellularLocation>
</comment>
<dbReference type="EMBL" id="FNXF01000003">
    <property type="protein sequence ID" value="SEH74098.1"/>
    <property type="molecule type" value="Genomic_DNA"/>
</dbReference>
<dbReference type="Proteomes" id="UP000199371">
    <property type="component" value="Unassembled WGS sequence"/>
</dbReference>
<evidence type="ECO:0000256" key="8">
    <source>
        <dbReference type="ARBA" id="ARBA00023136"/>
    </source>
</evidence>
<keyword evidence="12" id="KW-0732">Signal</keyword>
<keyword evidence="4 11" id="KW-0812">Transmembrane</keyword>
<dbReference type="GO" id="GO:0015093">
    <property type="term" value="F:ferrous iron transmembrane transporter activity"/>
    <property type="evidence" value="ECO:0007669"/>
    <property type="project" value="TreeGrafter"/>
</dbReference>
<evidence type="ECO:0000256" key="12">
    <source>
        <dbReference type="SAM" id="SignalP"/>
    </source>
</evidence>
<sequence>MKKLLLLCLFLVTLPGQASDKLIQLIEYIGADYKEAVQQGLVVNAAEFAEMQEFASLIPAQLPPGQAELQQQAALLQQLVAAHADEADIQQLTAAMRKAVIATMPAIALPQQAPDRTRGQALYQQNCAACHGDSGHGDGPAGTALDPAPTDFHDTERYNARSLFGLFNTISLGVADTGMVAFSHLDEQSRWDLAFYVGALASKAEIGASEGKPAKAVPSVLISKTAITNLITATPHDVTQQYAEHGAALMAVFRQQPEQFFNAAQASPLHIAHDKLDLILPLVQQQHYNQAYDLAVSAYLDGFELAENNLAAVDSALKDRIEQRMLQLRQLIKQQAATAVLQAEISEIQQLLQQAQQALDETELAPFNVFLLALLILLREGLEALLVVAAIYSVAVKTQQPRLKRSVHYGWVAALALGAVTWVIASFVITISGASRELTEGYTALTAAAILFYMGFWMHSKTSAAQWQQFIGQQINKALKSGAYFGLGLVVFLAVYREVFETILFYQSLWLQGGAVHQSSFIAGIVAALLALLILGVAMFKFALKLPLKTFFGSTAVLMIVLAVVMVGKGVVALQEAGTVPISPLQLPTISWLGVYPTVQGVAAQLLLLLAAFVLVVYQRRKR</sequence>
<dbReference type="Gene3D" id="1.10.760.10">
    <property type="entry name" value="Cytochrome c-like domain"/>
    <property type="match status" value="1"/>
</dbReference>
<evidence type="ECO:0000256" key="1">
    <source>
        <dbReference type="ARBA" id="ARBA00004141"/>
    </source>
</evidence>
<dbReference type="GO" id="GO:0033573">
    <property type="term" value="C:high-affinity iron permease complex"/>
    <property type="evidence" value="ECO:0007669"/>
    <property type="project" value="InterPro"/>
</dbReference>
<dbReference type="GO" id="GO:0046872">
    <property type="term" value="F:metal ion binding"/>
    <property type="evidence" value="ECO:0007669"/>
    <property type="project" value="UniProtKB-KW"/>
</dbReference>
<feature type="domain" description="Cytochrome c" evidence="13">
    <location>
        <begin position="114"/>
        <end position="201"/>
    </location>
</feature>
<feature type="transmembrane region" description="Helical" evidence="11">
    <location>
        <begin position="441"/>
        <end position="460"/>
    </location>
</feature>
<evidence type="ECO:0000256" key="11">
    <source>
        <dbReference type="SAM" id="Phobius"/>
    </source>
</evidence>
<gene>
    <name evidence="14" type="ORF">SAMN05660691_01170</name>
</gene>
<evidence type="ECO:0000256" key="3">
    <source>
        <dbReference type="ARBA" id="ARBA00022617"/>
    </source>
</evidence>
<feature type="coiled-coil region" evidence="10">
    <location>
        <begin position="318"/>
        <end position="365"/>
    </location>
</feature>
<feature type="transmembrane region" description="Helical" evidence="11">
    <location>
        <begin position="369"/>
        <end position="395"/>
    </location>
</feature>
<dbReference type="InterPro" id="IPR036909">
    <property type="entry name" value="Cyt_c-like_dom_sf"/>
</dbReference>
<evidence type="ECO:0000313" key="15">
    <source>
        <dbReference type="Proteomes" id="UP000199371"/>
    </source>
</evidence>
<dbReference type="STRING" id="173990.SAMN05660691_01170"/>
<comment type="similarity">
    <text evidence="2">Belongs to the oxidase-dependent Fe transporter (OFeT) (TC 9.A.10.1) family.</text>
</comment>
<proteinExistence type="inferred from homology"/>
<feature type="chain" id="PRO_5011473934" evidence="12">
    <location>
        <begin position="19"/>
        <end position="623"/>
    </location>
</feature>
<dbReference type="InterPro" id="IPR004923">
    <property type="entry name" value="FTR1/Fip1/EfeU"/>
</dbReference>
<feature type="transmembrane region" description="Helical" evidence="11">
    <location>
        <begin position="407"/>
        <end position="429"/>
    </location>
</feature>
<keyword evidence="7 9" id="KW-0408">Iron</keyword>
<reference evidence="15" key="1">
    <citation type="submission" date="2016-10" db="EMBL/GenBank/DDBJ databases">
        <authorList>
            <person name="Varghese N."/>
            <person name="Submissions S."/>
        </authorList>
    </citation>
    <scope>NUCLEOTIDE SEQUENCE [LARGE SCALE GENOMIC DNA]</scope>
    <source>
        <strain evidence="15">DSM 17616</strain>
    </source>
</reference>
<evidence type="ECO:0000256" key="2">
    <source>
        <dbReference type="ARBA" id="ARBA00008333"/>
    </source>
</evidence>
<dbReference type="PROSITE" id="PS51007">
    <property type="entry name" value="CYTC"/>
    <property type="match status" value="1"/>
</dbReference>
<dbReference type="RefSeq" id="WP_092791213.1">
    <property type="nucleotide sequence ID" value="NZ_FNXF01000003.1"/>
</dbReference>
<keyword evidence="10" id="KW-0175">Coiled coil</keyword>
<dbReference type="GO" id="GO:0009055">
    <property type="term" value="F:electron transfer activity"/>
    <property type="evidence" value="ECO:0007669"/>
    <property type="project" value="InterPro"/>
</dbReference>
<dbReference type="PANTHER" id="PTHR31632">
    <property type="entry name" value="IRON TRANSPORTER FTH1"/>
    <property type="match status" value="1"/>
</dbReference>
<dbReference type="Pfam" id="PF00034">
    <property type="entry name" value="Cytochrom_C"/>
    <property type="match status" value="1"/>
</dbReference>
<name>A0A1H6KK80_9GAMM</name>
<dbReference type="InterPro" id="IPR009056">
    <property type="entry name" value="Cyt_c-like_dom"/>
</dbReference>
<dbReference type="SUPFAM" id="SSF46626">
    <property type="entry name" value="Cytochrome c"/>
    <property type="match status" value="1"/>
</dbReference>
<accession>A0A1H6KK80</accession>
<keyword evidence="5 9" id="KW-0479">Metal-binding</keyword>
<organism evidence="14 15">
    <name type="scientific">Rheinheimera pacifica</name>
    <dbReference type="NCBI Taxonomy" id="173990"/>
    <lineage>
        <taxon>Bacteria</taxon>
        <taxon>Pseudomonadati</taxon>
        <taxon>Pseudomonadota</taxon>
        <taxon>Gammaproteobacteria</taxon>
        <taxon>Chromatiales</taxon>
        <taxon>Chromatiaceae</taxon>
        <taxon>Rheinheimera</taxon>
    </lineage>
</organism>
<dbReference type="Pfam" id="PF03239">
    <property type="entry name" value="FTR1"/>
    <property type="match status" value="1"/>
</dbReference>
<feature type="transmembrane region" description="Helical" evidence="11">
    <location>
        <begin position="551"/>
        <end position="574"/>
    </location>
</feature>
<keyword evidence="3 9" id="KW-0349">Heme</keyword>
<dbReference type="AlphaFoldDB" id="A0A1H6KK80"/>
<evidence type="ECO:0000259" key="13">
    <source>
        <dbReference type="PROSITE" id="PS51007"/>
    </source>
</evidence>
<keyword evidence="6 11" id="KW-1133">Transmembrane helix</keyword>
<keyword evidence="8 11" id="KW-0472">Membrane</keyword>
<evidence type="ECO:0000256" key="6">
    <source>
        <dbReference type="ARBA" id="ARBA00022989"/>
    </source>
</evidence>
<feature type="signal peptide" evidence="12">
    <location>
        <begin position="1"/>
        <end position="18"/>
    </location>
</feature>
<feature type="transmembrane region" description="Helical" evidence="11">
    <location>
        <begin position="520"/>
        <end position="544"/>
    </location>
</feature>
<evidence type="ECO:0000256" key="10">
    <source>
        <dbReference type="SAM" id="Coils"/>
    </source>
</evidence>
<evidence type="ECO:0000256" key="7">
    <source>
        <dbReference type="ARBA" id="ARBA00023004"/>
    </source>
</evidence>
<feature type="transmembrane region" description="Helical" evidence="11">
    <location>
        <begin position="594"/>
        <end position="618"/>
    </location>
</feature>
<protein>
    <submittedName>
        <fullName evidence="14">High-affinity iron transporter</fullName>
    </submittedName>
</protein>